<protein>
    <submittedName>
        <fullName evidence="3">PD-(D/E)XK nuclease family protein</fullName>
    </submittedName>
</protein>
<dbReference type="Proteomes" id="UP001596432">
    <property type="component" value="Unassembled WGS sequence"/>
</dbReference>
<evidence type="ECO:0000313" key="3">
    <source>
        <dbReference type="EMBL" id="MFC7143137.1"/>
    </source>
</evidence>
<dbReference type="RefSeq" id="WP_382262006.1">
    <property type="nucleotide sequence ID" value="NZ_JBHTAS010000003.1"/>
</dbReference>
<dbReference type="AlphaFoldDB" id="A0ABD5Y7F3"/>
<evidence type="ECO:0000313" key="4">
    <source>
        <dbReference type="Proteomes" id="UP001596432"/>
    </source>
</evidence>
<feature type="domain" description="PD-(D/E)XK endonuclease-like" evidence="2">
    <location>
        <begin position="42"/>
        <end position="218"/>
    </location>
</feature>
<keyword evidence="4" id="KW-1185">Reference proteome</keyword>
<reference evidence="3 4" key="1">
    <citation type="journal article" date="2019" name="Int. J. Syst. Evol. Microbiol.">
        <title>The Global Catalogue of Microorganisms (GCM) 10K type strain sequencing project: providing services to taxonomists for standard genome sequencing and annotation.</title>
        <authorList>
            <consortium name="The Broad Institute Genomics Platform"/>
            <consortium name="The Broad Institute Genome Sequencing Center for Infectious Disease"/>
            <person name="Wu L."/>
            <person name="Ma J."/>
        </authorList>
    </citation>
    <scope>NUCLEOTIDE SEQUENCE [LARGE SCALE GENOMIC DNA]</scope>
    <source>
        <strain evidence="3 4">XZYJT29</strain>
    </source>
</reference>
<dbReference type="InterPro" id="IPR011335">
    <property type="entry name" value="Restrct_endonuc-II-like"/>
</dbReference>
<organism evidence="3 4">
    <name type="scientific">Halosimplex aquaticum</name>
    <dbReference type="NCBI Taxonomy" id="3026162"/>
    <lineage>
        <taxon>Archaea</taxon>
        <taxon>Methanobacteriati</taxon>
        <taxon>Methanobacteriota</taxon>
        <taxon>Stenosarchaea group</taxon>
        <taxon>Halobacteria</taxon>
        <taxon>Halobacteriales</taxon>
        <taxon>Haloarculaceae</taxon>
        <taxon>Halosimplex</taxon>
    </lineage>
</organism>
<gene>
    <name evidence="3" type="ORF">ACFQMA_25415</name>
</gene>
<proteinExistence type="predicted"/>
<dbReference type="Pfam" id="PF12705">
    <property type="entry name" value="PDDEXK_1"/>
    <property type="match status" value="1"/>
</dbReference>
<sequence length="222" mass="24906">MPEISIPSPPERDTGVRVTATTLVNEVAEHSGDGHTYAAGEESPGLSPTTFGTVVHRLNELRPPRDEWDSFVERVSQMAGEEPTTDDIHAAIDHADDAIRFVDDLEASVTLEAVHDEYSVMARLDGSRIVGDIDRLLVTPDRYHIIDYKTNDLSATTSGNLAAHYRPQMLSYALALFQHDPSRRVRASLRFTDTGFEERFEWEPAELEDVKSELREMVDLIE</sequence>
<evidence type="ECO:0000256" key="1">
    <source>
        <dbReference type="SAM" id="MobiDB-lite"/>
    </source>
</evidence>
<evidence type="ECO:0000259" key="2">
    <source>
        <dbReference type="Pfam" id="PF12705"/>
    </source>
</evidence>
<dbReference type="InterPro" id="IPR011604">
    <property type="entry name" value="PDDEXK-like_dom_sf"/>
</dbReference>
<accession>A0ABD5Y7F3</accession>
<name>A0ABD5Y7F3_9EURY</name>
<dbReference type="SUPFAM" id="SSF52980">
    <property type="entry name" value="Restriction endonuclease-like"/>
    <property type="match status" value="1"/>
</dbReference>
<dbReference type="EMBL" id="JBHTAS010000003">
    <property type="protein sequence ID" value="MFC7143137.1"/>
    <property type="molecule type" value="Genomic_DNA"/>
</dbReference>
<dbReference type="Gene3D" id="3.90.320.10">
    <property type="match status" value="1"/>
</dbReference>
<dbReference type="InterPro" id="IPR038726">
    <property type="entry name" value="PDDEXK_AddAB-type"/>
</dbReference>
<feature type="region of interest" description="Disordered" evidence="1">
    <location>
        <begin position="29"/>
        <end position="50"/>
    </location>
</feature>
<comment type="caution">
    <text evidence="3">The sequence shown here is derived from an EMBL/GenBank/DDBJ whole genome shotgun (WGS) entry which is preliminary data.</text>
</comment>